<comment type="caution">
    <text evidence="1">The sequence shown here is derived from an EMBL/GenBank/DDBJ whole genome shotgun (WGS) entry which is preliminary data.</text>
</comment>
<gene>
    <name evidence="1" type="ORF">HPP92_015020</name>
</gene>
<accession>A0A835QSN2</accession>
<reference evidence="1 2" key="1">
    <citation type="journal article" date="2020" name="Nat. Food">
        <title>A phased Vanilla planifolia genome enables genetic improvement of flavour and production.</title>
        <authorList>
            <person name="Hasing T."/>
            <person name="Tang H."/>
            <person name="Brym M."/>
            <person name="Khazi F."/>
            <person name="Huang T."/>
            <person name="Chambers A.H."/>
        </authorList>
    </citation>
    <scope>NUCLEOTIDE SEQUENCE [LARGE SCALE GENOMIC DNA]</scope>
    <source>
        <tissue evidence="1">Leaf</tissue>
    </source>
</reference>
<evidence type="ECO:0000313" key="2">
    <source>
        <dbReference type="Proteomes" id="UP000639772"/>
    </source>
</evidence>
<dbReference type="EMBL" id="JADCNM010000007">
    <property type="protein sequence ID" value="KAG0475334.1"/>
    <property type="molecule type" value="Genomic_DNA"/>
</dbReference>
<organism evidence="1 2">
    <name type="scientific">Vanilla planifolia</name>
    <name type="common">Vanilla</name>
    <dbReference type="NCBI Taxonomy" id="51239"/>
    <lineage>
        <taxon>Eukaryota</taxon>
        <taxon>Viridiplantae</taxon>
        <taxon>Streptophyta</taxon>
        <taxon>Embryophyta</taxon>
        <taxon>Tracheophyta</taxon>
        <taxon>Spermatophyta</taxon>
        <taxon>Magnoliopsida</taxon>
        <taxon>Liliopsida</taxon>
        <taxon>Asparagales</taxon>
        <taxon>Orchidaceae</taxon>
        <taxon>Vanilloideae</taxon>
        <taxon>Vanilleae</taxon>
        <taxon>Vanilla</taxon>
    </lineage>
</organism>
<dbReference type="AlphaFoldDB" id="A0A835QSN2"/>
<proteinExistence type="predicted"/>
<sequence>MNERVQYEDVGIKGTLDDLPMESEAFSQHLKLGSSFECEWVGEVVREVGAVGQQAGEELQAEVRPRISNVGANEDVPHVEAWLGNLVEHLESIVEVGGWGKRAGGDEATGGVGLEEEAKTEHSCVNLLEPNGVESRNVIEKRKDWVVGWKQMAAISG</sequence>
<protein>
    <submittedName>
        <fullName evidence="1">Uncharacterized protein</fullName>
    </submittedName>
</protein>
<name>A0A835QSN2_VANPL</name>
<dbReference type="Proteomes" id="UP000639772">
    <property type="component" value="Chromosome 7"/>
</dbReference>
<evidence type="ECO:0000313" key="1">
    <source>
        <dbReference type="EMBL" id="KAG0475334.1"/>
    </source>
</evidence>